<keyword evidence="3" id="KW-1185">Reference proteome</keyword>
<accession>A0AAV7ERM1</accession>
<dbReference type="AlphaFoldDB" id="A0AAV7ERM1"/>
<name>A0AAV7ERM1_ARIFI</name>
<evidence type="ECO:0000256" key="1">
    <source>
        <dbReference type="SAM" id="MobiDB-lite"/>
    </source>
</evidence>
<evidence type="ECO:0000313" key="3">
    <source>
        <dbReference type="Proteomes" id="UP000825729"/>
    </source>
</evidence>
<dbReference type="Proteomes" id="UP000825729">
    <property type="component" value="Unassembled WGS sequence"/>
</dbReference>
<evidence type="ECO:0000313" key="2">
    <source>
        <dbReference type="EMBL" id="KAG9449913.1"/>
    </source>
</evidence>
<feature type="region of interest" description="Disordered" evidence="1">
    <location>
        <begin position="1"/>
        <end position="24"/>
    </location>
</feature>
<reference evidence="2 3" key="1">
    <citation type="submission" date="2021-07" db="EMBL/GenBank/DDBJ databases">
        <title>The Aristolochia fimbriata genome: insights into angiosperm evolution, floral development and chemical biosynthesis.</title>
        <authorList>
            <person name="Jiao Y."/>
        </authorList>
    </citation>
    <scope>NUCLEOTIDE SEQUENCE [LARGE SCALE GENOMIC DNA]</scope>
    <source>
        <strain evidence="2">IBCAS-2021</strain>
        <tissue evidence="2">Leaf</tissue>
    </source>
</reference>
<gene>
    <name evidence="2" type="ORF">H6P81_009878</name>
</gene>
<comment type="caution">
    <text evidence="2">The sequence shown here is derived from an EMBL/GenBank/DDBJ whole genome shotgun (WGS) entry which is preliminary data.</text>
</comment>
<proteinExistence type="predicted"/>
<organism evidence="2 3">
    <name type="scientific">Aristolochia fimbriata</name>
    <name type="common">White veined hardy Dutchman's pipe vine</name>
    <dbReference type="NCBI Taxonomy" id="158543"/>
    <lineage>
        <taxon>Eukaryota</taxon>
        <taxon>Viridiplantae</taxon>
        <taxon>Streptophyta</taxon>
        <taxon>Embryophyta</taxon>
        <taxon>Tracheophyta</taxon>
        <taxon>Spermatophyta</taxon>
        <taxon>Magnoliopsida</taxon>
        <taxon>Magnoliidae</taxon>
        <taxon>Piperales</taxon>
        <taxon>Aristolochiaceae</taxon>
        <taxon>Aristolochia</taxon>
    </lineage>
</organism>
<protein>
    <submittedName>
        <fullName evidence="2">Uncharacterized protein</fullName>
    </submittedName>
</protein>
<dbReference type="EMBL" id="JAINDJ010000004">
    <property type="protein sequence ID" value="KAG9449913.1"/>
    <property type="molecule type" value="Genomic_DNA"/>
</dbReference>
<sequence length="125" mass="14489">MEKSEERKTKVQKEKGKQEAFGDDRREASPLVLFIPFSDSDGGRNPVHQQLFHHHLHRLQVLHSTFITAPCPCNLAILHFKFSILNPTLVKSQFLATAYARRQSRTGRHNRWRSILSKAIYRGLL</sequence>